<evidence type="ECO:0000313" key="2">
    <source>
        <dbReference type="Proteomes" id="UP001056120"/>
    </source>
</evidence>
<dbReference type="Proteomes" id="UP001056120">
    <property type="component" value="Linkage Group LG08"/>
</dbReference>
<dbReference type="EMBL" id="CM042025">
    <property type="protein sequence ID" value="KAI3808930.1"/>
    <property type="molecule type" value="Genomic_DNA"/>
</dbReference>
<evidence type="ECO:0000313" key="1">
    <source>
        <dbReference type="EMBL" id="KAI3808930.1"/>
    </source>
</evidence>
<sequence>MSAAFKFSCISSFYFTFCLLVVVALFHLCLSTKSTNDATLCRDDDRRALLQFKHGLIDEADRLASWVGEKSDCCKWDGILCDNITGHVHKIHLPGKCDFDDSTTKEYEERLRGDISPSILYLNLSRSKFGGTIPPQVGNLTELRILCLGSYYDDDTGEYESTSIVNMQWLLSLRLLRHLDMSGVDLTQATDWFQLLHMSGNEFMSSSLALKGLSSIGGNLISLGMSGGGISSPALDSIHNLTSLLSLDLVGNQLTENTQITG</sequence>
<reference evidence="2" key="1">
    <citation type="journal article" date="2022" name="Mol. Ecol. Resour.">
        <title>The genomes of chicory, endive, great burdock and yacon provide insights into Asteraceae palaeo-polyploidization history and plant inulin production.</title>
        <authorList>
            <person name="Fan W."/>
            <person name="Wang S."/>
            <person name="Wang H."/>
            <person name="Wang A."/>
            <person name="Jiang F."/>
            <person name="Liu H."/>
            <person name="Zhao H."/>
            <person name="Xu D."/>
            <person name="Zhang Y."/>
        </authorList>
    </citation>
    <scope>NUCLEOTIDE SEQUENCE [LARGE SCALE GENOMIC DNA]</scope>
    <source>
        <strain evidence="2">cv. Yunnan</strain>
    </source>
</reference>
<accession>A0ACB9IN52</accession>
<name>A0ACB9IN52_9ASTR</name>
<protein>
    <submittedName>
        <fullName evidence="1">Uncharacterized protein</fullName>
    </submittedName>
</protein>
<reference evidence="1 2" key="2">
    <citation type="journal article" date="2022" name="Mol. Ecol. Resour.">
        <title>The genomes of chicory, endive, great burdock and yacon provide insights into Asteraceae paleo-polyploidization history and plant inulin production.</title>
        <authorList>
            <person name="Fan W."/>
            <person name="Wang S."/>
            <person name="Wang H."/>
            <person name="Wang A."/>
            <person name="Jiang F."/>
            <person name="Liu H."/>
            <person name="Zhao H."/>
            <person name="Xu D."/>
            <person name="Zhang Y."/>
        </authorList>
    </citation>
    <scope>NUCLEOTIDE SEQUENCE [LARGE SCALE GENOMIC DNA]</scope>
    <source>
        <strain evidence="2">cv. Yunnan</strain>
        <tissue evidence="1">Leaves</tissue>
    </source>
</reference>
<organism evidence="1 2">
    <name type="scientific">Smallanthus sonchifolius</name>
    <dbReference type="NCBI Taxonomy" id="185202"/>
    <lineage>
        <taxon>Eukaryota</taxon>
        <taxon>Viridiplantae</taxon>
        <taxon>Streptophyta</taxon>
        <taxon>Embryophyta</taxon>
        <taxon>Tracheophyta</taxon>
        <taxon>Spermatophyta</taxon>
        <taxon>Magnoliopsida</taxon>
        <taxon>eudicotyledons</taxon>
        <taxon>Gunneridae</taxon>
        <taxon>Pentapetalae</taxon>
        <taxon>asterids</taxon>
        <taxon>campanulids</taxon>
        <taxon>Asterales</taxon>
        <taxon>Asteraceae</taxon>
        <taxon>Asteroideae</taxon>
        <taxon>Heliantheae alliance</taxon>
        <taxon>Millerieae</taxon>
        <taxon>Smallanthus</taxon>
    </lineage>
</organism>
<comment type="caution">
    <text evidence="1">The sequence shown here is derived from an EMBL/GenBank/DDBJ whole genome shotgun (WGS) entry which is preliminary data.</text>
</comment>
<proteinExistence type="predicted"/>
<gene>
    <name evidence="1" type="ORF">L1987_24893</name>
</gene>
<keyword evidence="2" id="KW-1185">Reference proteome</keyword>